<feature type="region of interest" description="Disordered" evidence="1">
    <location>
        <begin position="164"/>
        <end position="185"/>
    </location>
</feature>
<feature type="compositionally biased region" description="Basic and acidic residues" evidence="1">
    <location>
        <begin position="124"/>
        <end position="133"/>
    </location>
</feature>
<feature type="compositionally biased region" description="Basic and acidic residues" evidence="1">
    <location>
        <begin position="92"/>
        <end position="111"/>
    </location>
</feature>
<dbReference type="Proteomes" id="UP000254866">
    <property type="component" value="Unassembled WGS sequence"/>
</dbReference>
<comment type="caution">
    <text evidence="2">The sequence shown here is derived from an EMBL/GenBank/DDBJ whole genome shotgun (WGS) entry which is preliminary data.</text>
</comment>
<dbReference type="EMBL" id="NPIC01000001">
    <property type="protein sequence ID" value="RDL40946.1"/>
    <property type="molecule type" value="Genomic_DNA"/>
</dbReference>
<dbReference type="RefSeq" id="XP_031873602.1">
    <property type="nucleotide sequence ID" value="XM_032009548.1"/>
</dbReference>
<gene>
    <name evidence="2" type="ORF">BP5553_00925</name>
</gene>
<reference evidence="2 3" key="1">
    <citation type="journal article" date="2018" name="IMA Fungus">
        <title>IMA Genome-F 9: Draft genome sequence of Annulohypoxylon stygium, Aspergillus mulundensis, Berkeleyomyces basicola (syn. Thielaviopsis basicola), Ceratocystis smalleyi, two Cercospora beticola strains, Coleophoma cylindrospora, Fusarium fracticaudum, Phialophora cf. hyalina, and Morchella septimelata.</title>
        <authorList>
            <person name="Wingfield B.D."/>
            <person name="Bills G.F."/>
            <person name="Dong Y."/>
            <person name="Huang W."/>
            <person name="Nel W.J."/>
            <person name="Swalarsk-Parry B.S."/>
            <person name="Vaghefi N."/>
            <person name="Wilken P.M."/>
            <person name="An Z."/>
            <person name="de Beer Z.W."/>
            <person name="De Vos L."/>
            <person name="Chen L."/>
            <person name="Duong T.A."/>
            <person name="Gao Y."/>
            <person name="Hammerbacher A."/>
            <person name="Kikkert J.R."/>
            <person name="Li Y."/>
            <person name="Li H."/>
            <person name="Li K."/>
            <person name="Li Q."/>
            <person name="Liu X."/>
            <person name="Ma X."/>
            <person name="Naidoo K."/>
            <person name="Pethybridge S.J."/>
            <person name="Sun J."/>
            <person name="Steenkamp E.T."/>
            <person name="van der Nest M.A."/>
            <person name="van Wyk S."/>
            <person name="Wingfield M.J."/>
            <person name="Xiong C."/>
            <person name="Yue Q."/>
            <person name="Zhang X."/>
        </authorList>
    </citation>
    <scope>NUCLEOTIDE SEQUENCE [LARGE SCALE GENOMIC DNA]</scope>
    <source>
        <strain evidence="2 3">BP 5553</strain>
    </source>
</reference>
<dbReference type="AlphaFoldDB" id="A0A370TZJ1"/>
<evidence type="ECO:0000256" key="1">
    <source>
        <dbReference type="SAM" id="MobiDB-lite"/>
    </source>
</evidence>
<feature type="region of interest" description="Disordered" evidence="1">
    <location>
        <begin position="56"/>
        <end position="137"/>
    </location>
</feature>
<dbReference type="GeneID" id="43593774"/>
<feature type="region of interest" description="Disordered" evidence="1">
    <location>
        <begin position="286"/>
        <end position="315"/>
    </location>
</feature>
<evidence type="ECO:0000313" key="3">
    <source>
        <dbReference type="Proteomes" id="UP000254866"/>
    </source>
</evidence>
<dbReference type="OrthoDB" id="3545073at2759"/>
<accession>A0A370TZJ1</accession>
<keyword evidence="3" id="KW-1185">Reference proteome</keyword>
<protein>
    <submittedName>
        <fullName evidence="2">Uncharacterized protein</fullName>
    </submittedName>
</protein>
<sequence length="460" mass="51464">MKSNDADMAIRTKLGAALLNSPSDTMAMASSDAEKVSAKLDAGLRHQCELAQIKKEKKLEKKRKRHSGLHSVDLNGVDDEDLRIKKIKTKKERKDETSVVKKDEKKAEMEPPKTPTKKHKKKKSKDDREDARRSPATLKLLKKLEDWYDSSSDEEDEEMIVADQKAVGSDGSKNPYEYSSGEEADMDDENEEYIKNSFITSDSQIRQVVKSEELMRTILYPKVTAQALEKSNSMTEARLSTSKGELLRTILHPKVAVQGSEKVTHGHKLFNDLDDVFTSTPTIKPQGCSINPEGSLAKASRARRVSLSRDPEDYSHPIRQRKAGEVVENWEENPGTVRGMVQGHDDTEMEENIAFSEHYITTKSNQSIQIGQSTYSVVKISPGAGCSLTIEEGFKFCFKFCTVARGGPVLVCLGPKGKETRLKCQEGGMWRVRSGDICEVVNESDREVVIFTFVSGEHED</sequence>
<name>A0A370TZJ1_9HELO</name>
<dbReference type="STRING" id="2656787.A0A370TZJ1"/>
<proteinExistence type="predicted"/>
<organism evidence="2 3">
    <name type="scientific">Venustampulla echinocandica</name>
    <dbReference type="NCBI Taxonomy" id="2656787"/>
    <lineage>
        <taxon>Eukaryota</taxon>
        <taxon>Fungi</taxon>
        <taxon>Dikarya</taxon>
        <taxon>Ascomycota</taxon>
        <taxon>Pezizomycotina</taxon>
        <taxon>Leotiomycetes</taxon>
        <taxon>Helotiales</taxon>
        <taxon>Pleuroascaceae</taxon>
        <taxon>Venustampulla</taxon>
    </lineage>
</organism>
<evidence type="ECO:0000313" key="2">
    <source>
        <dbReference type="EMBL" id="RDL40946.1"/>
    </source>
</evidence>